<sequence length="37" mass="4223">MPPPVFPSLLIRISYLEYSKEQSDKTIKGCNMPIRLG</sequence>
<dbReference type="EMBL" id="FR695868">
    <property type="protein sequence ID" value="CBX28589.1"/>
    <property type="molecule type" value="Genomic_DNA"/>
</dbReference>
<accession>E1YDE5</accession>
<reference evidence="1" key="1">
    <citation type="journal article" date="2011" name="Environ. Microbiol.">
        <title>Genomic insights into the metabolic potential of the polycyclic aromatic hydrocarbon degrading sulfate-reducing Deltaproteobacterium N47.</title>
        <authorList>
            <person name="Bergmann F."/>
            <person name="Selesi D."/>
            <person name="Weinmaier T."/>
            <person name="Tischler P."/>
            <person name="Rattei T."/>
            <person name="Meckenstock R.U."/>
        </authorList>
    </citation>
    <scope>NUCLEOTIDE SEQUENCE</scope>
</reference>
<proteinExistence type="predicted"/>
<gene>
    <name evidence="1" type="ORF">N47_G39130</name>
</gene>
<protein>
    <submittedName>
        <fullName evidence="1">Uncharacterized protein</fullName>
    </submittedName>
</protein>
<name>E1YDE5_9BACT</name>
<dbReference type="AlphaFoldDB" id="E1YDE5"/>
<evidence type="ECO:0000313" key="1">
    <source>
        <dbReference type="EMBL" id="CBX28589.1"/>
    </source>
</evidence>
<organism evidence="1">
    <name type="scientific">uncultured Desulfobacterium sp</name>
    <dbReference type="NCBI Taxonomy" id="201089"/>
    <lineage>
        <taxon>Bacteria</taxon>
        <taxon>Pseudomonadati</taxon>
        <taxon>Thermodesulfobacteriota</taxon>
        <taxon>Desulfobacteria</taxon>
        <taxon>Desulfobacterales</taxon>
        <taxon>Desulfobacteriaceae</taxon>
        <taxon>Desulfobacterium</taxon>
        <taxon>environmental samples</taxon>
    </lineage>
</organism>